<reference evidence="1 2" key="1">
    <citation type="submission" date="2008-11" db="EMBL/GenBank/DDBJ databases">
        <title>Draft genome sequence of Bacteroides pectinophilus (ATCC 43243).</title>
        <authorList>
            <person name="Sudarsanam P."/>
            <person name="Ley R."/>
            <person name="Guruge J."/>
            <person name="Turnbaugh P.J."/>
            <person name="Mahowald M."/>
            <person name="Liep D."/>
            <person name="Gordon J."/>
        </authorList>
    </citation>
    <scope>NUCLEOTIDE SEQUENCE [LARGE SCALE GENOMIC DNA]</scope>
    <source>
        <strain evidence="1 2">ATCC 43243</strain>
    </source>
</reference>
<gene>
    <name evidence="1" type="ORF">BACPEC_00621</name>
</gene>
<dbReference type="HOGENOM" id="CLU_2767314_0_0_9"/>
<sequence>MSYLPLFKLLHYKMSESKAPALMPAACSVPRTPAIPASLQLNIAFIYYLFHQKNRQIIRLPVNSIQNEY</sequence>
<comment type="caution">
    <text evidence="1">The sequence shown here is derived from an EMBL/GenBank/DDBJ whole genome shotgun (WGS) entry which is preliminary data.</text>
</comment>
<dbReference type="STRING" id="483218.BACPEC_00621"/>
<proteinExistence type="predicted"/>
<evidence type="ECO:0000313" key="1">
    <source>
        <dbReference type="EMBL" id="EEC58489.1"/>
    </source>
</evidence>
<name>B7APL6_9FIRM</name>
<reference evidence="1 2" key="2">
    <citation type="submission" date="2008-11" db="EMBL/GenBank/DDBJ databases">
        <authorList>
            <person name="Fulton L."/>
            <person name="Clifton S."/>
            <person name="Fulton B."/>
            <person name="Xu J."/>
            <person name="Minx P."/>
            <person name="Pepin K.H."/>
            <person name="Johnson M."/>
            <person name="Bhonagiri V."/>
            <person name="Nash W.E."/>
            <person name="Mardis E.R."/>
            <person name="Wilson R.K."/>
        </authorList>
    </citation>
    <scope>NUCLEOTIDE SEQUENCE [LARGE SCALE GENOMIC DNA]</scope>
    <source>
        <strain evidence="1 2">ATCC 43243</strain>
    </source>
</reference>
<accession>B7APL6</accession>
<evidence type="ECO:0000313" key="2">
    <source>
        <dbReference type="Proteomes" id="UP000003136"/>
    </source>
</evidence>
<dbReference type="EMBL" id="ABVQ01000034">
    <property type="protein sequence ID" value="EEC58489.1"/>
    <property type="molecule type" value="Genomic_DNA"/>
</dbReference>
<dbReference type="AlphaFoldDB" id="B7APL6"/>
<organism evidence="1 2">
    <name type="scientific">[Bacteroides] pectinophilus ATCC 43243</name>
    <dbReference type="NCBI Taxonomy" id="483218"/>
    <lineage>
        <taxon>Bacteria</taxon>
        <taxon>Bacillati</taxon>
        <taxon>Bacillota</taxon>
        <taxon>Clostridia</taxon>
        <taxon>Eubacteriales</taxon>
    </lineage>
</organism>
<dbReference type="Proteomes" id="UP000003136">
    <property type="component" value="Unassembled WGS sequence"/>
</dbReference>
<keyword evidence="2" id="KW-1185">Reference proteome</keyword>
<protein>
    <submittedName>
        <fullName evidence="1">Uncharacterized protein</fullName>
    </submittedName>
</protein>